<proteinExistence type="predicted"/>
<reference evidence="1" key="1">
    <citation type="submission" date="2021-04" db="EMBL/GenBank/DDBJ databases">
        <title>Draft genome of Fusarium avenaceum strain F156N33, isolated from an atmospheric sample in Virginia.</title>
        <authorList>
            <person name="Yang S."/>
            <person name="Vinatzer B.A."/>
            <person name="Coleman J."/>
        </authorList>
    </citation>
    <scope>NUCLEOTIDE SEQUENCE</scope>
    <source>
        <strain evidence="1">F156N33</strain>
    </source>
</reference>
<sequence>MTFLFTPVIMVDLKYRRTHRSKSLPSNQSSKKSFFSIFSRRLSLSSKRQSNSVRLYDDSDDDDTAQVIPRQVEPPIPSRFSRRASRFWSASSANQFENDSAPQSPTYPMHGGAAYVPRHAASDFSKTTANRLTMMAEGDETTLCSFNCRANRTTRSYSTDDELDVDHRERALNALTARRSSAFSSEASNESANDYSLFLADAVTVADVRRRRSAAAWAELEHRAAVANHRASGTNFLVGRPGRQSTYLGVPSSTYESSRPASSVATSINDYIRPAQVTRAW</sequence>
<keyword evidence="2" id="KW-1185">Reference proteome</keyword>
<dbReference type="Proteomes" id="UP000782241">
    <property type="component" value="Unassembled WGS sequence"/>
</dbReference>
<accession>A0A9P7H9X9</accession>
<protein>
    <submittedName>
        <fullName evidence="1">Uncharacterized protein</fullName>
    </submittedName>
</protein>
<evidence type="ECO:0000313" key="2">
    <source>
        <dbReference type="Proteomes" id="UP000782241"/>
    </source>
</evidence>
<gene>
    <name evidence="1" type="ORF">KAF25_009872</name>
</gene>
<evidence type="ECO:0000313" key="1">
    <source>
        <dbReference type="EMBL" id="KAG5665747.1"/>
    </source>
</evidence>
<organism evidence="1 2">
    <name type="scientific">Fusarium avenaceum</name>
    <dbReference type="NCBI Taxonomy" id="40199"/>
    <lineage>
        <taxon>Eukaryota</taxon>
        <taxon>Fungi</taxon>
        <taxon>Dikarya</taxon>
        <taxon>Ascomycota</taxon>
        <taxon>Pezizomycotina</taxon>
        <taxon>Sordariomycetes</taxon>
        <taxon>Hypocreomycetidae</taxon>
        <taxon>Hypocreales</taxon>
        <taxon>Nectriaceae</taxon>
        <taxon>Fusarium</taxon>
        <taxon>Fusarium tricinctum species complex</taxon>
    </lineage>
</organism>
<name>A0A9P7H9X9_9HYPO</name>
<dbReference type="AlphaFoldDB" id="A0A9P7H9X9"/>
<comment type="caution">
    <text evidence="1">The sequence shown here is derived from an EMBL/GenBank/DDBJ whole genome shotgun (WGS) entry which is preliminary data.</text>
</comment>
<dbReference type="EMBL" id="JAGPUO010000001">
    <property type="protein sequence ID" value="KAG5665747.1"/>
    <property type="molecule type" value="Genomic_DNA"/>
</dbReference>